<evidence type="ECO:0000256" key="6">
    <source>
        <dbReference type="ARBA" id="ARBA00022771"/>
    </source>
</evidence>
<evidence type="ECO:0000313" key="11">
    <source>
        <dbReference type="EMBL" id="KAF0296571.1"/>
    </source>
</evidence>
<dbReference type="Pfam" id="PF12171">
    <property type="entry name" value="zf-C2H2_jaz"/>
    <property type="match status" value="1"/>
</dbReference>
<keyword evidence="2" id="KW-0963">Cytoplasm</keyword>
<dbReference type="AlphaFoldDB" id="A0A6A4W3Z9"/>
<dbReference type="EMBL" id="VIIS01001549">
    <property type="protein sequence ID" value="KAF0296571.1"/>
    <property type="molecule type" value="Genomic_DNA"/>
</dbReference>
<keyword evidence="3" id="KW-0690">Ribosome biogenesis</keyword>
<proteinExistence type="inferred from homology"/>
<feature type="compositionally biased region" description="Basic and acidic residues" evidence="9">
    <location>
        <begin position="94"/>
        <end position="105"/>
    </location>
</feature>
<feature type="region of interest" description="Disordered" evidence="9">
    <location>
        <begin position="119"/>
        <end position="180"/>
    </location>
</feature>
<dbReference type="SUPFAM" id="SSF57667">
    <property type="entry name" value="beta-beta-alpha zinc fingers"/>
    <property type="match status" value="2"/>
</dbReference>
<comment type="similarity">
    <text evidence="8">Belongs to the REI1 family.</text>
</comment>
<evidence type="ECO:0000256" key="2">
    <source>
        <dbReference type="ARBA" id="ARBA00022490"/>
    </source>
</evidence>
<dbReference type="InterPro" id="IPR013087">
    <property type="entry name" value="Znf_C2H2_type"/>
</dbReference>
<dbReference type="InterPro" id="IPR022755">
    <property type="entry name" value="Znf_C2H2_jaz"/>
</dbReference>
<dbReference type="PANTHER" id="PTHR13182:SF8">
    <property type="entry name" value="CYTOPLASMIC 60S SUBUNIT BIOGENESIS FACTOR ZNF622"/>
    <property type="match status" value="1"/>
</dbReference>
<keyword evidence="12" id="KW-1185">Reference proteome</keyword>
<name>A0A6A4W3Z9_AMPAM</name>
<evidence type="ECO:0000256" key="8">
    <source>
        <dbReference type="ARBA" id="ARBA00034126"/>
    </source>
</evidence>
<comment type="subcellular location">
    <subcellularLocation>
        <location evidence="1">Cytoplasm</location>
    </subcellularLocation>
</comment>
<evidence type="ECO:0000256" key="3">
    <source>
        <dbReference type="ARBA" id="ARBA00022517"/>
    </source>
</evidence>
<evidence type="ECO:0000256" key="7">
    <source>
        <dbReference type="ARBA" id="ARBA00022833"/>
    </source>
</evidence>
<dbReference type="InterPro" id="IPR003604">
    <property type="entry name" value="Matrin/U1-like-C_Znf_C2H2"/>
</dbReference>
<dbReference type="InterPro" id="IPR036236">
    <property type="entry name" value="Znf_C2H2_sf"/>
</dbReference>
<dbReference type="SMART" id="SM00355">
    <property type="entry name" value="ZnF_C2H2"/>
    <property type="match status" value="4"/>
</dbReference>
<accession>A0A6A4W3Z9</accession>
<dbReference type="InterPro" id="IPR040025">
    <property type="entry name" value="Znf622/Rei1/Reh1"/>
</dbReference>
<evidence type="ECO:0000313" key="12">
    <source>
        <dbReference type="Proteomes" id="UP000440578"/>
    </source>
</evidence>
<dbReference type="GO" id="GO:0008270">
    <property type="term" value="F:zinc ion binding"/>
    <property type="evidence" value="ECO:0007669"/>
    <property type="project" value="UniProtKB-KW"/>
</dbReference>
<dbReference type="PROSITE" id="PS00028">
    <property type="entry name" value="ZINC_FINGER_C2H2_1"/>
    <property type="match status" value="2"/>
</dbReference>
<keyword evidence="6" id="KW-0863">Zinc-finger</keyword>
<dbReference type="PANTHER" id="PTHR13182">
    <property type="entry name" value="ZINC FINGER PROTEIN 622"/>
    <property type="match status" value="1"/>
</dbReference>
<dbReference type="Proteomes" id="UP000440578">
    <property type="component" value="Unassembled WGS sequence"/>
</dbReference>
<dbReference type="GO" id="GO:0030687">
    <property type="term" value="C:preribosome, large subunit precursor"/>
    <property type="evidence" value="ECO:0007669"/>
    <property type="project" value="TreeGrafter"/>
</dbReference>
<dbReference type="InterPro" id="IPR041661">
    <property type="entry name" value="ZN622/Rei1/Reh1_Znf-C2H2"/>
</dbReference>
<keyword evidence="5" id="KW-0677">Repeat</keyword>
<comment type="caution">
    <text evidence="11">The sequence shown here is derived from an EMBL/GenBank/DDBJ whole genome shotgun (WGS) entry which is preliminary data.</text>
</comment>
<evidence type="ECO:0000259" key="10">
    <source>
        <dbReference type="PROSITE" id="PS00028"/>
    </source>
</evidence>
<feature type="region of interest" description="Disordered" evidence="9">
    <location>
        <begin position="83"/>
        <end position="105"/>
    </location>
</feature>
<evidence type="ECO:0000256" key="1">
    <source>
        <dbReference type="ARBA" id="ARBA00004496"/>
    </source>
</evidence>
<organism evidence="11 12">
    <name type="scientific">Amphibalanus amphitrite</name>
    <name type="common">Striped barnacle</name>
    <name type="synonym">Balanus amphitrite</name>
    <dbReference type="NCBI Taxonomy" id="1232801"/>
    <lineage>
        <taxon>Eukaryota</taxon>
        <taxon>Metazoa</taxon>
        <taxon>Ecdysozoa</taxon>
        <taxon>Arthropoda</taxon>
        <taxon>Crustacea</taxon>
        <taxon>Multicrustacea</taxon>
        <taxon>Cirripedia</taxon>
        <taxon>Thoracica</taxon>
        <taxon>Thoracicalcarea</taxon>
        <taxon>Balanomorpha</taxon>
        <taxon>Balanoidea</taxon>
        <taxon>Balanidae</taxon>
        <taxon>Amphibalaninae</taxon>
        <taxon>Amphibalanus</taxon>
    </lineage>
</organism>
<dbReference type="GO" id="GO:0003676">
    <property type="term" value="F:nucleic acid binding"/>
    <property type="evidence" value="ECO:0007669"/>
    <property type="project" value="InterPro"/>
</dbReference>
<feature type="domain" description="C2H2-type" evidence="10">
    <location>
        <begin position="73"/>
        <end position="95"/>
    </location>
</feature>
<feature type="domain" description="C2H2-type" evidence="10">
    <location>
        <begin position="9"/>
        <end position="31"/>
    </location>
</feature>
<dbReference type="OrthoDB" id="19329at2759"/>
<dbReference type="SMART" id="SM00451">
    <property type="entry name" value="ZnF_U1"/>
    <property type="match status" value="2"/>
</dbReference>
<dbReference type="Pfam" id="PF12756">
    <property type="entry name" value="zf-C2H2_2"/>
    <property type="match status" value="1"/>
</dbReference>
<evidence type="ECO:0000256" key="5">
    <source>
        <dbReference type="ARBA" id="ARBA00022737"/>
    </source>
</evidence>
<keyword evidence="7" id="KW-0862">Zinc</keyword>
<gene>
    <name evidence="11" type="primary">ZNF622</name>
    <name evidence="11" type="ORF">FJT64_005990</name>
</gene>
<dbReference type="GO" id="GO:0042273">
    <property type="term" value="P:ribosomal large subunit biogenesis"/>
    <property type="evidence" value="ECO:0007669"/>
    <property type="project" value="UniProtKB-ARBA"/>
</dbReference>
<protein>
    <submittedName>
        <fullName evidence="11">Zinc finger protein 622</fullName>
    </submittedName>
</protein>
<feature type="compositionally biased region" description="Basic and acidic residues" evidence="9">
    <location>
        <begin position="119"/>
        <end position="133"/>
    </location>
</feature>
<feature type="compositionally biased region" description="Acidic residues" evidence="9">
    <location>
        <begin position="153"/>
        <end position="180"/>
    </location>
</feature>
<keyword evidence="4" id="KW-0479">Metal-binding</keyword>
<evidence type="ECO:0000256" key="4">
    <source>
        <dbReference type="ARBA" id="ARBA00022723"/>
    </source>
</evidence>
<sequence>MASAAAFTCITCHVAFSDGEIQREHYKSDWHRYNLKRKVAELPHVTAERFRERVLAQQALQPAAPSAAGPLYCQPCRKPFKTDAQHRNHLQSKKHQDQQRAWDADAEARQQRLIVAEQNRKNLELSGQSEKEAGGSWSPRRPQRKGIAPPPEPDSESDSDDDLSVEEVDSDEWEEWDEGEGIPPSSCLFCPHASSDLAANLRHMTQAHSFFVPDAEFVTDMEGLVTYLGQKVGEGFVCLWCNERGKHFTSVDAVQKHMRDKGHTKMLHEGEVLAEYADYYDYSTSYPDGADADSEPLEPEQLNMHADGFQLVLPSGATVGHRALVRYYRQHLKPEKAVALRKTGAATTARDVLHQYRLMGWTGSSKEQLKKTARDMMALRRHQQRSDMRLGVKANRLQKHYREQNPM</sequence>
<evidence type="ECO:0000256" key="9">
    <source>
        <dbReference type="SAM" id="MobiDB-lite"/>
    </source>
</evidence>
<reference evidence="11 12" key="1">
    <citation type="submission" date="2019-07" db="EMBL/GenBank/DDBJ databases">
        <title>Draft genome assembly of a fouling barnacle, Amphibalanus amphitrite (Darwin, 1854): The first reference genome for Thecostraca.</title>
        <authorList>
            <person name="Kim W."/>
        </authorList>
    </citation>
    <scope>NUCLEOTIDE SEQUENCE [LARGE SCALE GENOMIC DNA]</scope>
    <source>
        <strain evidence="11">SNU_AA5</strain>
        <tissue evidence="11">Soma without cirri and trophi</tissue>
    </source>
</reference>
<dbReference type="Gene3D" id="3.30.160.60">
    <property type="entry name" value="Classic Zinc Finger"/>
    <property type="match status" value="1"/>
</dbReference>
<dbReference type="GO" id="GO:0005737">
    <property type="term" value="C:cytoplasm"/>
    <property type="evidence" value="ECO:0007669"/>
    <property type="project" value="UniProtKB-SubCell"/>
</dbReference>